<protein>
    <recommendedName>
        <fullName evidence="3">AAA domain-containing protein</fullName>
    </recommendedName>
</protein>
<dbReference type="Gene3D" id="3.40.50.300">
    <property type="entry name" value="P-loop containing nucleotide triphosphate hydrolases"/>
    <property type="match status" value="1"/>
</dbReference>
<evidence type="ECO:0000313" key="1">
    <source>
        <dbReference type="EMBL" id="QCT03991.1"/>
    </source>
</evidence>
<proteinExistence type="predicted"/>
<evidence type="ECO:0008006" key="3">
    <source>
        <dbReference type="Google" id="ProtNLM"/>
    </source>
</evidence>
<dbReference type="Gene3D" id="3.40.50.10850">
    <property type="entry name" value="Ntrc-like two-domain protein"/>
    <property type="match status" value="1"/>
</dbReference>
<reference evidence="1 2" key="1">
    <citation type="submission" date="2019-05" db="EMBL/GenBank/DDBJ databases">
        <authorList>
            <person name="Chen C."/>
        </authorList>
    </citation>
    <scope>NUCLEOTIDE SEQUENCE [LARGE SCALE GENOMIC DNA]</scope>
    <source>
        <strain evidence="1 2">HB172198</strain>
    </source>
</reference>
<gene>
    <name evidence="1" type="ORF">E6C60_3280</name>
</gene>
<dbReference type="EMBL" id="CP040396">
    <property type="protein sequence ID" value="QCT03991.1"/>
    <property type="molecule type" value="Genomic_DNA"/>
</dbReference>
<sequence length="388" mass="43104">MDPVRLVLAVQDPPYAEAVLNYVQSCDDATRLQIAAFTRLDALQQYKEKGKQHDLVVLDGAMLEAWRGLELPLIPGRWIYLSDGSIDPVAEHEVAVPKYQPIPELLSGWLARAGRSVHSSHTGRELRSGGTHVLGMVSAIGHCGKTMIAMSIARQLAELGCRVLYLNLEMLNSSEQLLSEERLQGGKSSFSRLLYDLKVLQENGEEIDLEPYIVRKEALKCDGLVGGAEVKEMLEMNADDTAALLGALQGLNRYDMIVVDNDGLNQKLLQAVTRHADELLWVLTADHTGQWKTGKWIQHLGTQEMNGTDFAAKSRFIINRYTPKLDSRKQEITADHVLPMMNSWDGSNLLEQLHTPAFQKEILKLCHELYGTAQSSGAFMDGMRGGGR</sequence>
<dbReference type="AlphaFoldDB" id="A0A4P8XQJ3"/>
<organism evidence="1 2">
    <name type="scientific">Paenibacillus algicola</name>
    <dbReference type="NCBI Taxonomy" id="2565926"/>
    <lineage>
        <taxon>Bacteria</taxon>
        <taxon>Bacillati</taxon>
        <taxon>Bacillota</taxon>
        <taxon>Bacilli</taxon>
        <taxon>Bacillales</taxon>
        <taxon>Paenibacillaceae</taxon>
        <taxon>Paenibacillus</taxon>
    </lineage>
</organism>
<dbReference type="InterPro" id="IPR027417">
    <property type="entry name" value="P-loop_NTPase"/>
</dbReference>
<dbReference type="Proteomes" id="UP000300879">
    <property type="component" value="Chromosome"/>
</dbReference>
<name>A0A4P8XQJ3_9BACL</name>
<evidence type="ECO:0000313" key="2">
    <source>
        <dbReference type="Proteomes" id="UP000300879"/>
    </source>
</evidence>
<dbReference type="OrthoDB" id="3035369at2"/>
<keyword evidence="2" id="KW-1185">Reference proteome</keyword>
<accession>A0A4P8XQJ3</accession>
<dbReference type="SUPFAM" id="SSF52540">
    <property type="entry name" value="P-loop containing nucleoside triphosphate hydrolases"/>
    <property type="match status" value="1"/>
</dbReference>
<dbReference type="KEGG" id="palo:E6C60_3280"/>